<evidence type="ECO:0000256" key="6">
    <source>
        <dbReference type="ARBA" id="ARBA00022737"/>
    </source>
</evidence>
<evidence type="ECO:0000256" key="11">
    <source>
        <dbReference type="RuleBase" id="RU364098"/>
    </source>
</evidence>
<feature type="domain" description="4Fe-4S ferredoxin-type" evidence="12">
    <location>
        <begin position="1"/>
        <end position="30"/>
    </location>
</feature>
<dbReference type="AlphaFoldDB" id="A0A4V3AUR7"/>
<dbReference type="PROSITE" id="PS00198">
    <property type="entry name" value="4FE4S_FER_1"/>
    <property type="match status" value="1"/>
</dbReference>
<dbReference type="GO" id="GO:0009055">
    <property type="term" value="F:electron transfer activity"/>
    <property type="evidence" value="ECO:0007669"/>
    <property type="project" value="InterPro"/>
</dbReference>
<dbReference type="Pfam" id="PF13187">
    <property type="entry name" value="Fer4_9"/>
    <property type="match status" value="1"/>
</dbReference>
<evidence type="ECO:0000256" key="8">
    <source>
        <dbReference type="ARBA" id="ARBA00023004"/>
    </source>
</evidence>
<evidence type="ECO:0000313" key="14">
    <source>
        <dbReference type="Proteomes" id="UP000294829"/>
    </source>
</evidence>
<evidence type="ECO:0000256" key="1">
    <source>
        <dbReference type="ARBA" id="ARBA00001927"/>
    </source>
</evidence>
<comment type="caution">
    <text evidence="13">The sequence shown here is derived from an EMBL/GenBank/DDBJ whole genome shotgun (WGS) entry which is preliminary data.</text>
</comment>
<comment type="function">
    <text evidence="11">Ferredoxins are iron-sulfur proteins that transfer electrons in a wide variety of metabolic reactions.</text>
</comment>
<keyword evidence="14" id="KW-1185">Reference proteome</keyword>
<dbReference type="Proteomes" id="UP000294829">
    <property type="component" value="Unassembled WGS sequence"/>
</dbReference>
<feature type="domain" description="4Fe-4S ferredoxin-type" evidence="12">
    <location>
        <begin position="31"/>
        <end position="60"/>
    </location>
</feature>
<name>A0A4V3AUR7_9BURK</name>
<dbReference type="OrthoDB" id="9803397at2"/>
<dbReference type="InterPro" id="IPR054829">
    <property type="entry name" value="FdxA"/>
</dbReference>
<keyword evidence="3 11" id="KW-0813">Transport</keyword>
<comment type="cofactor">
    <cofactor evidence="2 11">
        <name>[4Fe-4S] cluster</name>
        <dbReference type="ChEBI" id="CHEBI:49883"/>
    </cofactor>
</comment>
<dbReference type="Gene3D" id="3.30.70.20">
    <property type="match status" value="1"/>
</dbReference>
<dbReference type="PRINTS" id="PR00354">
    <property type="entry name" value="7FE8SFRDOXIN"/>
</dbReference>
<comment type="cofactor">
    <cofactor evidence="1 11">
        <name>[3Fe-4S] cluster</name>
        <dbReference type="ChEBI" id="CHEBI:21137"/>
    </cofactor>
</comment>
<dbReference type="GO" id="GO:0051539">
    <property type="term" value="F:4 iron, 4 sulfur cluster binding"/>
    <property type="evidence" value="ECO:0007669"/>
    <property type="project" value="UniProtKB-KW"/>
</dbReference>
<organism evidence="13 14">
    <name type="scientific">Sapientia aquatica</name>
    <dbReference type="NCBI Taxonomy" id="1549640"/>
    <lineage>
        <taxon>Bacteria</taxon>
        <taxon>Pseudomonadati</taxon>
        <taxon>Pseudomonadota</taxon>
        <taxon>Betaproteobacteria</taxon>
        <taxon>Burkholderiales</taxon>
        <taxon>Oxalobacteraceae</taxon>
        <taxon>Sapientia</taxon>
    </lineage>
</organism>
<dbReference type="PANTHER" id="PTHR42859">
    <property type="entry name" value="OXIDOREDUCTASE"/>
    <property type="match status" value="1"/>
</dbReference>
<sequence length="112" mass="12394">MPFVVTDSCIFCKYTTCVEVCPMNCFREGPHFLVIAPDECIDCSMCVPECPVGAIYNATDLPSHLAHFTQLNADLAASATWKPINRSQAALPDHESWRATRDKLTILKSSSE</sequence>
<keyword evidence="5 11" id="KW-0479">Metal-binding</keyword>
<dbReference type="GO" id="GO:0046872">
    <property type="term" value="F:metal ion binding"/>
    <property type="evidence" value="ECO:0007669"/>
    <property type="project" value="UniProtKB-KW"/>
</dbReference>
<evidence type="ECO:0000256" key="2">
    <source>
        <dbReference type="ARBA" id="ARBA00001966"/>
    </source>
</evidence>
<keyword evidence="10 11" id="KW-0003">3Fe-4S</keyword>
<evidence type="ECO:0000256" key="9">
    <source>
        <dbReference type="ARBA" id="ARBA00023014"/>
    </source>
</evidence>
<dbReference type="Pfam" id="PF11953">
    <property type="entry name" value="DUF3470"/>
    <property type="match status" value="1"/>
</dbReference>
<evidence type="ECO:0000256" key="3">
    <source>
        <dbReference type="ARBA" id="ARBA00022448"/>
    </source>
</evidence>
<accession>A0A4V3AUR7</accession>
<keyword evidence="6 11" id="KW-0677">Repeat</keyword>
<dbReference type="RefSeq" id="WP_133327978.1">
    <property type="nucleotide sequence ID" value="NZ_SMYL01000004.1"/>
</dbReference>
<dbReference type="InterPro" id="IPR017900">
    <property type="entry name" value="4Fe4S_Fe_S_CS"/>
</dbReference>
<evidence type="ECO:0000256" key="4">
    <source>
        <dbReference type="ARBA" id="ARBA00022485"/>
    </source>
</evidence>
<dbReference type="PROSITE" id="PS51379">
    <property type="entry name" value="4FE4S_FER_2"/>
    <property type="match status" value="2"/>
</dbReference>
<evidence type="ECO:0000313" key="13">
    <source>
        <dbReference type="EMBL" id="TDK65910.1"/>
    </source>
</evidence>
<keyword evidence="7 11" id="KW-0249">Electron transport</keyword>
<keyword evidence="9 11" id="KW-0411">Iron-sulfur</keyword>
<keyword evidence="8 11" id="KW-0408">Iron</keyword>
<gene>
    <name evidence="13" type="ORF">E2I14_09915</name>
</gene>
<evidence type="ECO:0000256" key="7">
    <source>
        <dbReference type="ARBA" id="ARBA00022982"/>
    </source>
</evidence>
<proteinExistence type="predicted"/>
<dbReference type="InterPro" id="IPR000813">
    <property type="entry name" value="7Fe_ferredoxin"/>
</dbReference>
<dbReference type="EMBL" id="SMYL01000004">
    <property type="protein sequence ID" value="TDK65910.1"/>
    <property type="molecule type" value="Genomic_DNA"/>
</dbReference>
<dbReference type="InterPro" id="IPR022569">
    <property type="entry name" value="Fd_C"/>
</dbReference>
<keyword evidence="4 11" id="KW-0004">4Fe-4S</keyword>
<dbReference type="PANTHER" id="PTHR42859:SF2">
    <property type="entry name" value="FERREDOXIN"/>
    <property type="match status" value="1"/>
</dbReference>
<dbReference type="InterPro" id="IPR017896">
    <property type="entry name" value="4Fe4S_Fe-S-bd"/>
</dbReference>
<evidence type="ECO:0000259" key="12">
    <source>
        <dbReference type="PROSITE" id="PS51379"/>
    </source>
</evidence>
<dbReference type="SUPFAM" id="SSF54862">
    <property type="entry name" value="4Fe-4S ferredoxins"/>
    <property type="match status" value="1"/>
</dbReference>
<protein>
    <recommendedName>
        <fullName evidence="11">Ferredoxin</fullName>
    </recommendedName>
</protein>
<dbReference type="InterPro" id="IPR050294">
    <property type="entry name" value="RnfB_subfamily"/>
</dbReference>
<dbReference type="GO" id="GO:0051538">
    <property type="term" value="F:3 iron, 4 sulfur cluster binding"/>
    <property type="evidence" value="ECO:0007669"/>
    <property type="project" value="UniProtKB-KW"/>
</dbReference>
<dbReference type="NCBIfam" id="NF045490">
    <property type="entry name" value="FdxA_Protbact"/>
    <property type="match status" value="1"/>
</dbReference>
<evidence type="ECO:0000256" key="5">
    <source>
        <dbReference type="ARBA" id="ARBA00022723"/>
    </source>
</evidence>
<evidence type="ECO:0000256" key="10">
    <source>
        <dbReference type="ARBA" id="ARBA00023291"/>
    </source>
</evidence>
<reference evidence="13 14" key="1">
    <citation type="submission" date="2019-03" db="EMBL/GenBank/DDBJ databases">
        <title>Sapientia aquatica gen. nov., sp. nov., isolated from a crater lake.</title>
        <authorList>
            <person name="Felfoldi T."/>
            <person name="Szabo A."/>
            <person name="Toth E."/>
            <person name="Schumann P."/>
            <person name="Keki Z."/>
            <person name="Marialigeti K."/>
            <person name="Mathe I."/>
        </authorList>
    </citation>
    <scope>NUCLEOTIDE SEQUENCE [LARGE SCALE GENOMIC DNA]</scope>
    <source>
        <strain evidence="13 14">SA-152</strain>
    </source>
</reference>